<evidence type="ECO:0000313" key="10">
    <source>
        <dbReference type="Proteomes" id="UP000076738"/>
    </source>
</evidence>
<keyword evidence="10" id="KW-1185">Reference proteome</keyword>
<evidence type="ECO:0000259" key="8">
    <source>
        <dbReference type="PROSITE" id="PS50011"/>
    </source>
</evidence>
<feature type="compositionally biased region" description="Low complexity" evidence="7">
    <location>
        <begin position="235"/>
        <end position="255"/>
    </location>
</feature>
<dbReference type="GO" id="GO:0005737">
    <property type="term" value="C:cytoplasm"/>
    <property type="evidence" value="ECO:0007669"/>
    <property type="project" value="TreeGrafter"/>
</dbReference>
<dbReference type="PROSITE" id="PS00108">
    <property type="entry name" value="PROTEIN_KINASE_ST"/>
    <property type="match status" value="1"/>
</dbReference>
<dbReference type="InterPro" id="IPR011009">
    <property type="entry name" value="Kinase-like_dom_sf"/>
</dbReference>
<dbReference type="OrthoDB" id="289250at2759"/>
<evidence type="ECO:0000256" key="2">
    <source>
        <dbReference type="ARBA" id="ARBA00022527"/>
    </source>
</evidence>
<dbReference type="AlphaFoldDB" id="A0A167KXK5"/>
<proteinExistence type="inferred from homology"/>
<dbReference type="Pfam" id="PF00069">
    <property type="entry name" value="Pkinase"/>
    <property type="match status" value="1"/>
</dbReference>
<protein>
    <submittedName>
        <fullName evidence="9">Kinase-like protein</fullName>
    </submittedName>
</protein>
<sequence length="338" mass="37203">MCEANDRTRISFVREVEVLRHISHPSIVSYLHSFTTPTHHCLVLEYLAGGELFSLLDNDDRYGRMTEPLVRRMFGELARAVGWMHGVALVHRDIKLENILLTCDPFSPPSYPSFASLPTPLLKLSDFGLSRFIDPSSPLLQTRCGSESYAAPEIVMGQKYDGRQTDAWACGVVLYALATRVLPFDAGGGEGQMGNTAAQGREGRKALLFRIAKGDYTWPKDPRPFAAEVDAVNANQSQSQSQNENQDQDQNQNQDQDSDMDSPPPSPSPGPLNLATPGLKRVVARLLVRDPSKRAKVIDLWDEEWMQGPGAPPPPHRDTAAALVDGDSIGEVARTEVV</sequence>
<accession>A0A167KXK5</accession>
<dbReference type="Gene3D" id="1.10.510.10">
    <property type="entry name" value="Transferase(Phosphotransferase) domain 1"/>
    <property type="match status" value="1"/>
</dbReference>
<dbReference type="PANTHER" id="PTHR24346">
    <property type="entry name" value="MAP/MICROTUBULE AFFINITY-REGULATING KINASE"/>
    <property type="match status" value="1"/>
</dbReference>
<dbReference type="GO" id="GO:0005524">
    <property type="term" value="F:ATP binding"/>
    <property type="evidence" value="ECO:0007669"/>
    <property type="project" value="UniProtKB-KW"/>
</dbReference>
<dbReference type="PROSITE" id="PS50011">
    <property type="entry name" value="PROTEIN_KINASE_DOM"/>
    <property type="match status" value="1"/>
</dbReference>
<dbReference type="SMART" id="SM00220">
    <property type="entry name" value="S_TKc"/>
    <property type="match status" value="1"/>
</dbReference>
<keyword evidence="3" id="KW-0808">Transferase</keyword>
<dbReference type="SUPFAM" id="SSF56112">
    <property type="entry name" value="Protein kinase-like (PK-like)"/>
    <property type="match status" value="1"/>
</dbReference>
<organism evidence="9 10">
    <name type="scientific">Calocera viscosa (strain TUFC12733)</name>
    <dbReference type="NCBI Taxonomy" id="1330018"/>
    <lineage>
        <taxon>Eukaryota</taxon>
        <taxon>Fungi</taxon>
        <taxon>Dikarya</taxon>
        <taxon>Basidiomycota</taxon>
        <taxon>Agaricomycotina</taxon>
        <taxon>Dacrymycetes</taxon>
        <taxon>Dacrymycetales</taxon>
        <taxon>Dacrymycetaceae</taxon>
        <taxon>Calocera</taxon>
    </lineage>
</organism>
<evidence type="ECO:0000256" key="4">
    <source>
        <dbReference type="ARBA" id="ARBA00022741"/>
    </source>
</evidence>
<keyword evidence="4" id="KW-0547">Nucleotide-binding</keyword>
<evidence type="ECO:0000256" key="5">
    <source>
        <dbReference type="ARBA" id="ARBA00022777"/>
    </source>
</evidence>
<evidence type="ECO:0000256" key="1">
    <source>
        <dbReference type="ARBA" id="ARBA00010791"/>
    </source>
</evidence>
<evidence type="ECO:0000256" key="7">
    <source>
        <dbReference type="SAM" id="MobiDB-lite"/>
    </source>
</evidence>
<dbReference type="GO" id="GO:0035556">
    <property type="term" value="P:intracellular signal transduction"/>
    <property type="evidence" value="ECO:0007669"/>
    <property type="project" value="TreeGrafter"/>
</dbReference>
<feature type="domain" description="Protein kinase" evidence="8">
    <location>
        <begin position="1"/>
        <end position="306"/>
    </location>
</feature>
<dbReference type="Proteomes" id="UP000076738">
    <property type="component" value="Unassembled WGS sequence"/>
</dbReference>
<evidence type="ECO:0000313" key="9">
    <source>
        <dbReference type="EMBL" id="KZO95118.1"/>
    </source>
</evidence>
<dbReference type="PANTHER" id="PTHR24346:SF82">
    <property type="entry name" value="KP78A-RELATED"/>
    <property type="match status" value="1"/>
</dbReference>
<reference evidence="9 10" key="1">
    <citation type="journal article" date="2016" name="Mol. Biol. Evol.">
        <title>Comparative Genomics of Early-Diverging Mushroom-Forming Fungi Provides Insights into the Origins of Lignocellulose Decay Capabilities.</title>
        <authorList>
            <person name="Nagy L.G."/>
            <person name="Riley R."/>
            <person name="Tritt A."/>
            <person name="Adam C."/>
            <person name="Daum C."/>
            <person name="Floudas D."/>
            <person name="Sun H."/>
            <person name="Yadav J.S."/>
            <person name="Pangilinan J."/>
            <person name="Larsson K.H."/>
            <person name="Matsuura K."/>
            <person name="Barry K."/>
            <person name="Labutti K."/>
            <person name="Kuo R."/>
            <person name="Ohm R.A."/>
            <person name="Bhattacharya S.S."/>
            <person name="Shirouzu T."/>
            <person name="Yoshinaga Y."/>
            <person name="Martin F.M."/>
            <person name="Grigoriev I.V."/>
            <person name="Hibbett D.S."/>
        </authorList>
    </citation>
    <scope>NUCLEOTIDE SEQUENCE [LARGE SCALE GENOMIC DNA]</scope>
    <source>
        <strain evidence="9 10">TUFC12733</strain>
    </source>
</reference>
<keyword evidence="6" id="KW-0067">ATP-binding</keyword>
<keyword evidence="5 9" id="KW-0418">Kinase</keyword>
<feature type="region of interest" description="Disordered" evidence="7">
    <location>
        <begin position="233"/>
        <end position="276"/>
    </location>
</feature>
<name>A0A167KXK5_CALVF</name>
<keyword evidence="2" id="KW-0723">Serine/threonine-protein kinase</keyword>
<evidence type="ECO:0000256" key="3">
    <source>
        <dbReference type="ARBA" id="ARBA00022679"/>
    </source>
</evidence>
<dbReference type="GO" id="GO:0004674">
    <property type="term" value="F:protein serine/threonine kinase activity"/>
    <property type="evidence" value="ECO:0007669"/>
    <property type="project" value="UniProtKB-KW"/>
</dbReference>
<gene>
    <name evidence="9" type="ORF">CALVIDRAFT_538267</name>
</gene>
<dbReference type="InterPro" id="IPR000719">
    <property type="entry name" value="Prot_kinase_dom"/>
</dbReference>
<comment type="similarity">
    <text evidence="1">Belongs to the protein kinase superfamily. CAMK Ser/Thr protein kinase family. NIM1 subfamily.</text>
</comment>
<dbReference type="InterPro" id="IPR008271">
    <property type="entry name" value="Ser/Thr_kinase_AS"/>
</dbReference>
<evidence type="ECO:0000256" key="6">
    <source>
        <dbReference type="ARBA" id="ARBA00022840"/>
    </source>
</evidence>
<dbReference type="STRING" id="1330018.A0A167KXK5"/>
<dbReference type="EMBL" id="KV417290">
    <property type="protein sequence ID" value="KZO95118.1"/>
    <property type="molecule type" value="Genomic_DNA"/>
</dbReference>